<accession>A0AAN7BZY6</accession>
<sequence length="252" mass="28124">ALQARIDTVSVTAPWVAAWEGDIPVDSVVNDALVAAGLAPYTWEASDPIHLSETSAALAANTRRLCRDRWCGVDIDDESELSPQIVYFISFTNYSLYTSFQAARCFYIHSSESYLGSINPEFGLDRLDEAISPEEFWNALRDQLLASVVEFTKRPPGFFSYSDFIVLTAGEAAHRPEFLDSLRSVAKSIPQLRVDHGVARPPEVELVISDDPTFAAAHGAAFWFRMMTDRSYCDVLDIISQYDMIRDGHSEL</sequence>
<dbReference type="AlphaFoldDB" id="A0AAN7BZY6"/>
<name>A0AAN7BZY6_9PEZI</name>
<protein>
    <submittedName>
        <fullName evidence="1">Uncharacterized protein</fullName>
    </submittedName>
</protein>
<proteinExistence type="predicted"/>
<keyword evidence="2" id="KW-1185">Reference proteome</keyword>
<evidence type="ECO:0000313" key="1">
    <source>
        <dbReference type="EMBL" id="KAK4232739.1"/>
    </source>
</evidence>
<gene>
    <name evidence="1" type="ORF">C8A03DRAFT_20030</name>
</gene>
<reference evidence="1" key="1">
    <citation type="journal article" date="2023" name="Mol. Phylogenet. Evol.">
        <title>Genome-scale phylogeny and comparative genomics of the fungal order Sordariales.</title>
        <authorList>
            <person name="Hensen N."/>
            <person name="Bonometti L."/>
            <person name="Westerberg I."/>
            <person name="Brannstrom I.O."/>
            <person name="Guillou S."/>
            <person name="Cros-Aarteil S."/>
            <person name="Calhoun S."/>
            <person name="Haridas S."/>
            <person name="Kuo A."/>
            <person name="Mondo S."/>
            <person name="Pangilinan J."/>
            <person name="Riley R."/>
            <person name="LaButti K."/>
            <person name="Andreopoulos B."/>
            <person name="Lipzen A."/>
            <person name="Chen C."/>
            <person name="Yan M."/>
            <person name="Daum C."/>
            <person name="Ng V."/>
            <person name="Clum A."/>
            <person name="Steindorff A."/>
            <person name="Ohm R.A."/>
            <person name="Martin F."/>
            <person name="Silar P."/>
            <person name="Natvig D.O."/>
            <person name="Lalanne C."/>
            <person name="Gautier V."/>
            <person name="Ament-Velasquez S.L."/>
            <person name="Kruys A."/>
            <person name="Hutchinson M.I."/>
            <person name="Powell A.J."/>
            <person name="Barry K."/>
            <person name="Miller A.N."/>
            <person name="Grigoriev I.V."/>
            <person name="Debuchy R."/>
            <person name="Gladieux P."/>
            <person name="Hiltunen Thoren M."/>
            <person name="Johannesson H."/>
        </authorList>
    </citation>
    <scope>NUCLEOTIDE SEQUENCE</scope>
    <source>
        <strain evidence="1">CBS 532.94</strain>
    </source>
</reference>
<feature type="non-terminal residue" evidence="1">
    <location>
        <position position="1"/>
    </location>
</feature>
<organism evidence="1 2">
    <name type="scientific">Achaetomium macrosporum</name>
    <dbReference type="NCBI Taxonomy" id="79813"/>
    <lineage>
        <taxon>Eukaryota</taxon>
        <taxon>Fungi</taxon>
        <taxon>Dikarya</taxon>
        <taxon>Ascomycota</taxon>
        <taxon>Pezizomycotina</taxon>
        <taxon>Sordariomycetes</taxon>
        <taxon>Sordariomycetidae</taxon>
        <taxon>Sordariales</taxon>
        <taxon>Chaetomiaceae</taxon>
        <taxon>Achaetomium</taxon>
    </lineage>
</organism>
<dbReference type="Proteomes" id="UP001303760">
    <property type="component" value="Unassembled WGS sequence"/>
</dbReference>
<comment type="caution">
    <text evidence="1">The sequence shown here is derived from an EMBL/GenBank/DDBJ whole genome shotgun (WGS) entry which is preliminary data.</text>
</comment>
<dbReference type="EMBL" id="MU860949">
    <property type="protein sequence ID" value="KAK4232739.1"/>
    <property type="molecule type" value="Genomic_DNA"/>
</dbReference>
<reference evidence="1" key="2">
    <citation type="submission" date="2023-05" db="EMBL/GenBank/DDBJ databases">
        <authorList>
            <consortium name="Lawrence Berkeley National Laboratory"/>
            <person name="Steindorff A."/>
            <person name="Hensen N."/>
            <person name="Bonometti L."/>
            <person name="Westerberg I."/>
            <person name="Brannstrom I.O."/>
            <person name="Guillou S."/>
            <person name="Cros-Aarteil S."/>
            <person name="Calhoun S."/>
            <person name="Haridas S."/>
            <person name="Kuo A."/>
            <person name="Mondo S."/>
            <person name="Pangilinan J."/>
            <person name="Riley R."/>
            <person name="Labutti K."/>
            <person name="Andreopoulos B."/>
            <person name="Lipzen A."/>
            <person name="Chen C."/>
            <person name="Yanf M."/>
            <person name="Daum C."/>
            <person name="Ng V."/>
            <person name="Clum A."/>
            <person name="Ohm R."/>
            <person name="Martin F."/>
            <person name="Silar P."/>
            <person name="Natvig D."/>
            <person name="Lalanne C."/>
            <person name="Gautier V."/>
            <person name="Ament-Velasquez S.L."/>
            <person name="Kruys A."/>
            <person name="Hutchinson M.I."/>
            <person name="Powell A.J."/>
            <person name="Barry K."/>
            <person name="Miller A.N."/>
            <person name="Grigoriev I.V."/>
            <person name="Debuchy R."/>
            <person name="Gladieux P."/>
            <person name="Thoren M.H."/>
            <person name="Johannesson H."/>
        </authorList>
    </citation>
    <scope>NUCLEOTIDE SEQUENCE</scope>
    <source>
        <strain evidence="1">CBS 532.94</strain>
    </source>
</reference>
<evidence type="ECO:0000313" key="2">
    <source>
        <dbReference type="Proteomes" id="UP001303760"/>
    </source>
</evidence>